<keyword evidence="1" id="KW-0150">Chloroplast</keyword>
<dbReference type="GeneID" id="33356123"/>
<organism evidence="1">
    <name type="scientific">Leptosiphonia brodiei</name>
    <dbReference type="NCBI Taxonomy" id="2608611"/>
    <lineage>
        <taxon>Eukaryota</taxon>
        <taxon>Rhodophyta</taxon>
        <taxon>Florideophyceae</taxon>
        <taxon>Rhodymeniophycidae</taxon>
        <taxon>Ceramiales</taxon>
        <taxon>Rhodomelaceae</taxon>
        <taxon>Polysiphonioideae</taxon>
        <taxon>Leptosiphonia</taxon>
    </lineage>
</organism>
<geneLocation type="chloroplast" evidence="1"/>
<evidence type="ECO:0000313" key="1">
    <source>
        <dbReference type="EMBL" id="ARW62847.1"/>
    </source>
</evidence>
<name>A0A1Z1M9R0_9FLOR</name>
<protein>
    <submittedName>
        <fullName evidence="1">Uncharacterized protein</fullName>
    </submittedName>
</protein>
<sequence length="51" mass="6347">MQLIMNHFYRFYIGSHINWVTYHITFGIIYDYKLIYFLTYWISLCIVNFIG</sequence>
<reference evidence="1" key="1">
    <citation type="journal article" date="2017" name="J. Phycol.">
        <title>Analysis of chloroplast genomes and a supermatrix inform reclassification of the Rhodomelaceae (Rhodophyta).</title>
        <authorList>
            <person name="Diaz-Tapia P."/>
            <person name="Maggs C.A."/>
            <person name="West J.A."/>
            <person name="Verbruggen H."/>
        </authorList>
    </citation>
    <scope>NUCLEOTIDE SEQUENCE</scope>
    <source>
        <strain evidence="1">PD516</strain>
    </source>
</reference>
<keyword evidence="1" id="KW-0934">Plastid</keyword>
<proteinExistence type="predicted"/>
<gene>
    <name evidence="1" type="primary">orf51</name>
</gene>
<accession>A0A1Z1M9R0</accession>
<dbReference type="RefSeq" id="YP_009394285.1">
    <property type="nucleotide sequence ID" value="NC_035272.1"/>
</dbReference>
<dbReference type="EMBL" id="MF101425">
    <property type="protein sequence ID" value="ARW62847.1"/>
    <property type="molecule type" value="Genomic_DNA"/>
</dbReference>
<dbReference type="AlphaFoldDB" id="A0A1Z1M9R0"/>